<feature type="short sequence motif" description="GXSXG" evidence="4">
    <location>
        <begin position="32"/>
        <end position="36"/>
    </location>
</feature>
<dbReference type="GO" id="GO:0016787">
    <property type="term" value="F:hydrolase activity"/>
    <property type="evidence" value="ECO:0007669"/>
    <property type="project" value="UniProtKB-UniRule"/>
</dbReference>
<evidence type="ECO:0000256" key="4">
    <source>
        <dbReference type="PROSITE-ProRule" id="PRU01161"/>
    </source>
</evidence>
<dbReference type="AlphaFoldDB" id="A0A7X9YJ49"/>
<dbReference type="SUPFAM" id="SSF52151">
    <property type="entry name" value="FabD/lysophospholipase-like"/>
    <property type="match status" value="1"/>
</dbReference>
<dbReference type="PANTHER" id="PTHR14226">
    <property type="entry name" value="NEUROPATHY TARGET ESTERASE/SWISS CHEESE D.MELANOGASTER"/>
    <property type="match status" value="1"/>
</dbReference>
<evidence type="ECO:0000256" key="3">
    <source>
        <dbReference type="ARBA" id="ARBA00023098"/>
    </source>
</evidence>
<feature type="short sequence motif" description="GXGXXG" evidence="4">
    <location>
        <begin position="5"/>
        <end position="10"/>
    </location>
</feature>
<feature type="short sequence motif" description="DGA/G" evidence="4">
    <location>
        <begin position="155"/>
        <end position="157"/>
    </location>
</feature>
<dbReference type="PROSITE" id="PS51635">
    <property type="entry name" value="PNPLA"/>
    <property type="match status" value="1"/>
</dbReference>
<dbReference type="GO" id="GO:0016042">
    <property type="term" value="P:lipid catabolic process"/>
    <property type="evidence" value="ECO:0007669"/>
    <property type="project" value="UniProtKB-UniRule"/>
</dbReference>
<evidence type="ECO:0000313" key="7">
    <source>
        <dbReference type="Proteomes" id="UP000546970"/>
    </source>
</evidence>
<keyword evidence="2 4" id="KW-0442">Lipid degradation</keyword>
<dbReference type="Proteomes" id="UP000546970">
    <property type="component" value="Unassembled WGS sequence"/>
</dbReference>
<organism evidence="6 7">
    <name type="scientific">Collinsella acetigenes</name>
    <dbReference type="NCBI Taxonomy" id="2713419"/>
    <lineage>
        <taxon>Bacteria</taxon>
        <taxon>Bacillati</taxon>
        <taxon>Actinomycetota</taxon>
        <taxon>Coriobacteriia</taxon>
        <taxon>Coriobacteriales</taxon>
        <taxon>Coriobacteriaceae</taxon>
        <taxon>Collinsella</taxon>
    </lineage>
</organism>
<evidence type="ECO:0000256" key="2">
    <source>
        <dbReference type="ARBA" id="ARBA00022963"/>
    </source>
</evidence>
<dbReference type="Pfam" id="PF01734">
    <property type="entry name" value="Patatin"/>
    <property type="match status" value="1"/>
</dbReference>
<keyword evidence="3 4" id="KW-0443">Lipid metabolism</keyword>
<keyword evidence="7" id="KW-1185">Reference proteome</keyword>
<name>A0A7X9YJ49_9ACTN</name>
<protein>
    <submittedName>
        <fullName evidence="6">Patatin family protein</fullName>
    </submittedName>
</protein>
<reference evidence="6 7" key="1">
    <citation type="submission" date="2020-04" db="EMBL/GenBank/DDBJ databases">
        <title>Collinsella sp. KGMB02528 nov., an anaerobic actinobacterium isolated from human feces.</title>
        <authorList>
            <person name="Han K.-I."/>
            <person name="Eom M.K."/>
            <person name="Kim J.-S."/>
            <person name="Lee K.C."/>
            <person name="Suh M.K."/>
            <person name="Park S.-H."/>
            <person name="Lee J.H."/>
            <person name="Kang S.W."/>
            <person name="Park J.-E."/>
            <person name="Oh B.S."/>
            <person name="Yu S.Y."/>
            <person name="Choi S.-H."/>
            <person name="Lee D.H."/>
            <person name="Yoon H."/>
            <person name="Kim B.-Y."/>
            <person name="Lee J.H."/>
            <person name="Lee J.-S."/>
        </authorList>
    </citation>
    <scope>NUCLEOTIDE SEQUENCE [LARGE SCALE GENOMIC DNA]</scope>
    <source>
        <strain evidence="6 7">KGMB02528</strain>
    </source>
</reference>
<feature type="domain" description="PNPLA" evidence="5">
    <location>
        <begin position="1"/>
        <end position="168"/>
    </location>
</feature>
<feature type="active site" description="Nucleophile" evidence="4">
    <location>
        <position position="34"/>
    </location>
</feature>
<proteinExistence type="predicted"/>
<keyword evidence="1 4" id="KW-0378">Hydrolase</keyword>
<dbReference type="InterPro" id="IPR037483">
    <property type="entry name" value="YjjU-like"/>
</dbReference>
<sequence>MVLEGGGFRGLYTAGVLDVWMEHGVTADGTVGVSAGAAFGYNFKSRQVGRVLRYNTAYAADSRYASLRNWLRTGDLYSRDFAYDEVPLVLDPVDTETFCSWPMRFTAVATDINTGEAVYHDLEHGDASDIEWIRASASIPVLSRPVKLDGRALLDGGAADSIPVAWMRDQGYQKIAVVLTQPRGYRKKPNRMMPILRLWLHRYPHLVELLAHRHEQYNACLKMIERLEREGTVFVIRPSRDVSVPAICKDPQKLKEIYEVGRADALGRLDELQAFFA</sequence>
<dbReference type="InterPro" id="IPR002641">
    <property type="entry name" value="PNPLA_dom"/>
</dbReference>
<feature type="active site" description="Proton acceptor" evidence="4">
    <location>
        <position position="155"/>
    </location>
</feature>
<dbReference type="InterPro" id="IPR045943">
    <property type="entry name" value="DUF6363"/>
</dbReference>
<comment type="caution">
    <text evidence="6">The sequence shown here is derived from an EMBL/GenBank/DDBJ whole genome shotgun (WGS) entry which is preliminary data.</text>
</comment>
<evidence type="ECO:0000256" key="1">
    <source>
        <dbReference type="ARBA" id="ARBA00022801"/>
    </source>
</evidence>
<evidence type="ECO:0000313" key="6">
    <source>
        <dbReference type="EMBL" id="NMF55895.1"/>
    </source>
</evidence>
<dbReference type="InterPro" id="IPR050301">
    <property type="entry name" value="NTE"/>
</dbReference>
<dbReference type="InterPro" id="IPR016035">
    <property type="entry name" value="Acyl_Trfase/lysoPLipase"/>
</dbReference>
<dbReference type="Pfam" id="PF19890">
    <property type="entry name" value="DUF6363"/>
    <property type="match status" value="1"/>
</dbReference>
<dbReference type="CDD" id="cd07208">
    <property type="entry name" value="Pat_hypo_Ecoli_yjju_like"/>
    <property type="match status" value="1"/>
</dbReference>
<dbReference type="Gene3D" id="3.40.1090.10">
    <property type="entry name" value="Cytosolic phospholipase A2 catalytic domain"/>
    <property type="match status" value="2"/>
</dbReference>
<dbReference type="EMBL" id="JABBCP010000004">
    <property type="protein sequence ID" value="NMF55895.1"/>
    <property type="molecule type" value="Genomic_DNA"/>
</dbReference>
<accession>A0A7X9YJ49</accession>
<dbReference type="PANTHER" id="PTHR14226:SF25">
    <property type="entry name" value="PHOSPHOESTERASE"/>
    <property type="match status" value="1"/>
</dbReference>
<evidence type="ECO:0000259" key="5">
    <source>
        <dbReference type="PROSITE" id="PS51635"/>
    </source>
</evidence>
<gene>
    <name evidence="6" type="ORF">HF320_06095</name>
</gene>